<reference evidence="2 3" key="1">
    <citation type="journal article" date="2023" name="Plants (Basel)">
        <title>Bridging the Gap: Combining Genomics and Transcriptomics Approaches to Understand Stylosanthes scabra, an Orphan Legume from the Brazilian Caatinga.</title>
        <authorList>
            <person name="Ferreira-Neto J.R.C."/>
            <person name="da Silva M.D."/>
            <person name="Binneck E."/>
            <person name="de Melo N.F."/>
            <person name="da Silva R.H."/>
            <person name="de Melo A.L.T.M."/>
            <person name="Pandolfi V."/>
            <person name="Bustamante F.O."/>
            <person name="Brasileiro-Vidal A.C."/>
            <person name="Benko-Iseppon A.M."/>
        </authorList>
    </citation>
    <scope>NUCLEOTIDE SEQUENCE [LARGE SCALE GENOMIC DNA]</scope>
    <source>
        <tissue evidence="2">Leaves</tissue>
    </source>
</reference>
<evidence type="ECO:0000313" key="2">
    <source>
        <dbReference type="EMBL" id="MED6225447.1"/>
    </source>
</evidence>
<sequence length="72" mass="8310">MKELQRSNKNIEKRLELEDLKSSLEKEFNDNDEPKIPTDAPIEEEETNFMLGASDGDEISKKLNNDVMTPEK</sequence>
<feature type="region of interest" description="Disordered" evidence="1">
    <location>
        <begin position="24"/>
        <end position="43"/>
    </location>
</feature>
<dbReference type="Proteomes" id="UP001341840">
    <property type="component" value="Unassembled WGS sequence"/>
</dbReference>
<gene>
    <name evidence="2" type="ORF">PIB30_093787</name>
</gene>
<proteinExistence type="predicted"/>
<comment type="caution">
    <text evidence="2">The sequence shown here is derived from an EMBL/GenBank/DDBJ whole genome shotgun (WGS) entry which is preliminary data.</text>
</comment>
<name>A0ABU6ZTV0_9FABA</name>
<feature type="compositionally biased region" description="Basic and acidic residues" evidence="1">
    <location>
        <begin position="58"/>
        <end position="72"/>
    </location>
</feature>
<feature type="non-terminal residue" evidence="2">
    <location>
        <position position="72"/>
    </location>
</feature>
<feature type="region of interest" description="Disordered" evidence="1">
    <location>
        <begin position="50"/>
        <end position="72"/>
    </location>
</feature>
<evidence type="ECO:0000256" key="1">
    <source>
        <dbReference type="SAM" id="MobiDB-lite"/>
    </source>
</evidence>
<dbReference type="EMBL" id="JASCZI010273886">
    <property type="protein sequence ID" value="MED6225447.1"/>
    <property type="molecule type" value="Genomic_DNA"/>
</dbReference>
<organism evidence="2 3">
    <name type="scientific">Stylosanthes scabra</name>
    <dbReference type="NCBI Taxonomy" id="79078"/>
    <lineage>
        <taxon>Eukaryota</taxon>
        <taxon>Viridiplantae</taxon>
        <taxon>Streptophyta</taxon>
        <taxon>Embryophyta</taxon>
        <taxon>Tracheophyta</taxon>
        <taxon>Spermatophyta</taxon>
        <taxon>Magnoliopsida</taxon>
        <taxon>eudicotyledons</taxon>
        <taxon>Gunneridae</taxon>
        <taxon>Pentapetalae</taxon>
        <taxon>rosids</taxon>
        <taxon>fabids</taxon>
        <taxon>Fabales</taxon>
        <taxon>Fabaceae</taxon>
        <taxon>Papilionoideae</taxon>
        <taxon>50 kb inversion clade</taxon>
        <taxon>dalbergioids sensu lato</taxon>
        <taxon>Dalbergieae</taxon>
        <taxon>Pterocarpus clade</taxon>
        <taxon>Stylosanthes</taxon>
    </lineage>
</organism>
<evidence type="ECO:0000313" key="3">
    <source>
        <dbReference type="Proteomes" id="UP001341840"/>
    </source>
</evidence>
<feature type="compositionally biased region" description="Basic and acidic residues" evidence="1">
    <location>
        <begin position="24"/>
        <end position="36"/>
    </location>
</feature>
<protein>
    <submittedName>
        <fullName evidence="2">Uncharacterized protein</fullName>
    </submittedName>
</protein>
<keyword evidence="3" id="KW-1185">Reference proteome</keyword>
<accession>A0ABU6ZTV0</accession>